<protein>
    <submittedName>
        <fullName evidence="1">Uncharacterized protein</fullName>
    </submittedName>
</protein>
<evidence type="ECO:0000313" key="1">
    <source>
        <dbReference type="EMBL" id="CCI44032.1"/>
    </source>
</evidence>
<sequence length="229" mass="26693">MEEQQLLQQFQSKETITFAFEAFVAQMRPHIEIKDAKRLNRGPNCKESRQLVKYKLNKLCCHVLEDIYMPNVLRVSHHTSEKTQNMVQDAVFSAKVAQQLLQMHGESLANDNSIEYFNQLISAVCIGLFLLIQCEDKLNLKDLIIEKMLYQVNKVCFERAKVSSIYPNQASLCKISFQKPFRIGWDRTVQKPCSSTLLFPFLLLRRWNCLLSHDQMCILFLILSWCLAI</sequence>
<dbReference type="InParanoid" id="A0A024GCH8"/>
<name>A0A024GCH8_9STRA</name>
<dbReference type="Proteomes" id="UP000053237">
    <property type="component" value="Unassembled WGS sequence"/>
</dbReference>
<keyword evidence="2" id="KW-1185">Reference proteome</keyword>
<organism evidence="1 2">
    <name type="scientific">Albugo candida</name>
    <dbReference type="NCBI Taxonomy" id="65357"/>
    <lineage>
        <taxon>Eukaryota</taxon>
        <taxon>Sar</taxon>
        <taxon>Stramenopiles</taxon>
        <taxon>Oomycota</taxon>
        <taxon>Peronosporomycetes</taxon>
        <taxon>Albuginales</taxon>
        <taxon>Albuginaceae</taxon>
        <taxon>Albugo</taxon>
    </lineage>
</organism>
<evidence type="ECO:0000313" key="2">
    <source>
        <dbReference type="Proteomes" id="UP000053237"/>
    </source>
</evidence>
<comment type="caution">
    <text evidence="1">The sequence shown here is derived from an EMBL/GenBank/DDBJ whole genome shotgun (WGS) entry which is preliminary data.</text>
</comment>
<proteinExistence type="predicted"/>
<gene>
    <name evidence="1" type="ORF">BN9_048160</name>
</gene>
<reference evidence="1 2" key="1">
    <citation type="submission" date="2012-05" db="EMBL/GenBank/DDBJ databases">
        <title>Recombination and specialization in a pathogen metapopulation.</title>
        <authorList>
            <person name="Gardiner A."/>
            <person name="Kemen E."/>
            <person name="Schultz-Larsen T."/>
            <person name="MacLean D."/>
            <person name="Van Oosterhout C."/>
            <person name="Jones J.D.G."/>
        </authorList>
    </citation>
    <scope>NUCLEOTIDE SEQUENCE [LARGE SCALE GENOMIC DNA]</scope>
    <source>
        <strain evidence="1 2">Ac Nc2</strain>
    </source>
</reference>
<accession>A0A024GCH8</accession>
<dbReference type="EMBL" id="CAIX01000060">
    <property type="protein sequence ID" value="CCI44032.1"/>
    <property type="molecule type" value="Genomic_DNA"/>
</dbReference>
<dbReference type="AlphaFoldDB" id="A0A024GCH8"/>